<dbReference type="EMBL" id="BPLR01013201">
    <property type="protein sequence ID" value="GIY59392.1"/>
    <property type="molecule type" value="Genomic_DNA"/>
</dbReference>
<sequence>PEDKPTSLIKFDKVLQSCRKAIPGNFMKTRLIKRRS</sequence>
<reference evidence="1 2" key="1">
    <citation type="submission" date="2021-06" db="EMBL/GenBank/DDBJ databases">
        <title>Caerostris extrusa draft genome.</title>
        <authorList>
            <person name="Kono N."/>
            <person name="Arakawa K."/>
        </authorList>
    </citation>
    <scope>NUCLEOTIDE SEQUENCE [LARGE SCALE GENOMIC DNA]</scope>
</reference>
<accession>A0AAV4UN67</accession>
<evidence type="ECO:0000313" key="2">
    <source>
        <dbReference type="Proteomes" id="UP001054945"/>
    </source>
</evidence>
<comment type="caution">
    <text evidence="1">The sequence shown here is derived from an EMBL/GenBank/DDBJ whole genome shotgun (WGS) entry which is preliminary data.</text>
</comment>
<keyword evidence="2" id="KW-1185">Reference proteome</keyword>
<gene>
    <name evidence="1" type="ORF">CEXT_633711</name>
</gene>
<protein>
    <submittedName>
        <fullName evidence="1">Uncharacterized protein</fullName>
    </submittedName>
</protein>
<evidence type="ECO:0000313" key="1">
    <source>
        <dbReference type="EMBL" id="GIY59392.1"/>
    </source>
</evidence>
<organism evidence="1 2">
    <name type="scientific">Caerostris extrusa</name>
    <name type="common">Bark spider</name>
    <name type="synonym">Caerostris bankana</name>
    <dbReference type="NCBI Taxonomy" id="172846"/>
    <lineage>
        <taxon>Eukaryota</taxon>
        <taxon>Metazoa</taxon>
        <taxon>Ecdysozoa</taxon>
        <taxon>Arthropoda</taxon>
        <taxon>Chelicerata</taxon>
        <taxon>Arachnida</taxon>
        <taxon>Araneae</taxon>
        <taxon>Araneomorphae</taxon>
        <taxon>Entelegynae</taxon>
        <taxon>Araneoidea</taxon>
        <taxon>Araneidae</taxon>
        <taxon>Caerostris</taxon>
    </lineage>
</organism>
<feature type="non-terminal residue" evidence="1">
    <location>
        <position position="1"/>
    </location>
</feature>
<proteinExistence type="predicted"/>
<name>A0AAV4UN67_CAEEX</name>
<dbReference type="AlphaFoldDB" id="A0AAV4UN67"/>
<dbReference type="Proteomes" id="UP001054945">
    <property type="component" value="Unassembled WGS sequence"/>
</dbReference>